<dbReference type="PANTHER" id="PTHR46517">
    <property type="entry name" value="FRUCTOSE-2,6-BISPHOSPHATASE TIGAR"/>
    <property type="match status" value="1"/>
</dbReference>
<dbReference type="Pfam" id="PF00300">
    <property type="entry name" value="His_Phos_1"/>
    <property type="match status" value="1"/>
</dbReference>
<dbReference type="InterPro" id="IPR029033">
    <property type="entry name" value="His_PPase_superfam"/>
</dbReference>
<feature type="active site" description="Proton donor/acceptor" evidence="2">
    <location>
        <position position="88"/>
    </location>
</feature>
<proteinExistence type="predicted"/>
<organism evidence="4 5">
    <name type="scientific">Stachybotrys chartarum (strain CBS 109288 / IBT 7711)</name>
    <name type="common">Toxic black mold</name>
    <name type="synonym">Stilbospora chartarum</name>
    <dbReference type="NCBI Taxonomy" id="1280523"/>
    <lineage>
        <taxon>Eukaryota</taxon>
        <taxon>Fungi</taxon>
        <taxon>Dikarya</taxon>
        <taxon>Ascomycota</taxon>
        <taxon>Pezizomycotina</taxon>
        <taxon>Sordariomycetes</taxon>
        <taxon>Hypocreomycetidae</taxon>
        <taxon>Hypocreales</taxon>
        <taxon>Stachybotryaceae</taxon>
        <taxon>Stachybotrys</taxon>
    </lineage>
</organism>
<dbReference type="SUPFAM" id="SSF53254">
    <property type="entry name" value="Phosphoglycerate mutase-like"/>
    <property type="match status" value="1"/>
</dbReference>
<dbReference type="Gene3D" id="3.40.50.1240">
    <property type="entry name" value="Phosphoglycerate mutase-like"/>
    <property type="match status" value="1"/>
</dbReference>
<dbReference type="PROSITE" id="PS00175">
    <property type="entry name" value="PG_MUTASE"/>
    <property type="match status" value="1"/>
</dbReference>
<feature type="binding site" evidence="3">
    <location>
        <begin position="7"/>
        <end position="14"/>
    </location>
    <ligand>
        <name>substrate</name>
    </ligand>
</feature>
<keyword evidence="1" id="KW-0378">Hydrolase</keyword>
<dbReference type="OrthoDB" id="354304at2759"/>
<evidence type="ECO:0000256" key="2">
    <source>
        <dbReference type="PIRSR" id="PIRSR613078-1"/>
    </source>
</evidence>
<keyword evidence="5" id="KW-1185">Reference proteome</keyword>
<reference evidence="4 5" key="1">
    <citation type="journal article" date="2014" name="BMC Genomics">
        <title>Comparative genome sequencing reveals chemotype-specific gene clusters in the toxigenic black mold Stachybotrys.</title>
        <authorList>
            <person name="Semeiks J."/>
            <person name="Borek D."/>
            <person name="Otwinowski Z."/>
            <person name="Grishin N.V."/>
        </authorList>
    </citation>
    <scope>NUCLEOTIDE SEQUENCE [LARGE SCALE GENOMIC DNA]</scope>
    <source>
        <strain evidence="5">CBS 109288 / IBT 7711</strain>
    </source>
</reference>
<dbReference type="GO" id="GO:0045820">
    <property type="term" value="P:negative regulation of glycolytic process"/>
    <property type="evidence" value="ECO:0007669"/>
    <property type="project" value="TreeGrafter"/>
</dbReference>
<dbReference type="InterPro" id="IPR001345">
    <property type="entry name" value="PG/BPGM_mutase_AS"/>
</dbReference>
<feature type="active site" description="Tele-phosphohistidine intermediate" evidence="2">
    <location>
        <position position="8"/>
    </location>
</feature>
<dbReference type="AlphaFoldDB" id="A0A084AL36"/>
<dbReference type="Proteomes" id="UP000028045">
    <property type="component" value="Unassembled WGS sequence"/>
</dbReference>
<evidence type="ECO:0000313" key="4">
    <source>
        <dbReference type="EMBL" id="KEY66015.1"/>
    </source>
</evidence>
<evidence type="ECO:0000256" key="1">
    <source>
        <dbReference type="ARBA" id="ARBA00022801"/>
    </source>
</evidence>
<dbReference type="InterPro" id="IPR051695">
    <property type="entry name" value="Phosphoglycerate_Mutase"/>
</dbReference>
<dbReference type="PANTHER" id="PTHR46517:SF1">
    <property type="entry name" value="FRUCTOSE-2,6-BISPHOSPHATASE TIGAR"/>
    <property type="match status" value="1"/>
</dbReference>
<dbReference type="SMART" id="SM00855">
    <property type="entry name" value="PGAM"/>
    <property type="match status" value="1"/>
</dbReference>
<dbReference type="EMBL" id="KL648676">
    <property type="protein sequence ID" value="KEY66015.1"/>
    <property type="molecule type" value="Genomic_DNA"/>
</dbReference>
<gene>
    <name evidence="4" type="ORF">S7711_06923</name>
</gene>
<dbReference type="HOGENOM" id="CLU_033323_0_0_1"/>
<dbReference type="GO" id="GO:0043456">
    <property type="term" value="P:regulation of pentose-phosphate shunt"/>
    <property type="evidence" value="ECO:0007669"/>
    <property type="project" value="TreeGrafter"/>
</dbReference>
<sequence>MRLFLVRHGETVDNVAHLYAGSRDSALTAHGVVQARRLASHLVHRVAATHIFASNLQRAAKTAEIVRDAQKTAHGTDIPVVQLPELREKDFGSTEGVKFGEGKSQPLDSETQDAQKARVDRFIDDYLVPLISVDSSTCVVVAHGIILGVLFRVLCARFPRGAVTAVPEAHRPGSSFVNLSWHNTGYVEATISTSPQTANGQPWSSWRMHVERVNCIDHLKGLKKVRGVGNAAFDEKQKTMDSFFTRAPKRRKHDA</sequence>
<name>A0A084AL36_STACB</name>
<dbReference type="GO" id="GO:0004331">
    <property type="term" value="F:fructose-2,6-bisphosphate 2-phosphatase activity"/>
    <property type="evidence" value="ECO:0007669"/>
    <property type="project" value="TreeGrafter"/>
</dbReference>
<accession>A0A084AL36</accession>
<dbReference type="CDD" id="cd07067">
    <property type="entry name" value="HP_PGM_like"/>
    <property type="match status" value="1"/>
</dbReference>
<dbReference type="GO" id="GO:0005829">
    <property type="term" value="C:cytosol"/>
    <property type="evidence" value="ECO:0007669"/>
    <property type="project" value="TreeGrafter"/>
</dbReference>
<evidence type="ECO:0000313" key="5">
    <source>
        <dbReference type="Proteomes" id="UP000028045"/>
    </source>
</evidence>
<evidence type="ECO:0000256" key="3">
    <source>
        <dbReference type="PIRSR" id="PIRSR613078-2"/>
    </source>
</evidence>
<protein>
    <submittedName>
        <fullName evidence="4">Uncharacterized protein</fullName>
    </submittedName>
</protein>
<feature type="binding site" evidence="3">
    <location>
        <position position="58"/>
    </location>
    <ligand>
        <name>substrate</name>
    </ligand>
</feature>
<dbReference type="InterPro" id="IPR013078">
    <property type="entry name" value="His_Pase_superF_clade-1"/>
</dbReference>